<evidence type="ECO:0000256" key="1">
    <source>
        <dbReference type="SAM" id="MobiDB-lite"/>
    </source>
</evidence>
<dbReference type="Proteomes" id="UP000712600">
    <property type="component" value="Unassembled WGS sequence"/>
</dbReference>
<accession>A0A8S9QPN7</accession>
<organism evidence="2 3">
    <name type="scientific">Brassica cretica</name>
    <name type="common">Mustard</name>
    <dbReference type="NCBI Taxonomy" id="69181"/>
    <lineage>
        <taxon>Eukaryota</taxon>
        <taxon>Viridiplantae</taxon>
        <taxon>Streptophyta</taxon>
        <taxon>Embryophyta</taxon>
        <taxon>Tracheophyta</taxon>
        <taxon>Spermatophyta</taxon>
        <taxon>Magnoliopsida</taxon>
        <taxon>eudicotyledons</taxon>
        <taxon>Gunneridae</taxon>
        <taxon>Pentapetalae</taxon>
        <taxon>rosids</taxon>
        <taxon>malvids</taxon>
        <taxon>Brassicales</taxon>
        <taxon>Brassicaceae</taxon>
        <taxon>Brassiceae</taxon>
        <taxon>Brassica</taxon>
    </lineage>
</organism>
<feature type="compositionally biased region" description="Basic and acidic residues" evidence="1">
    <location>
        <begin position="75"/>
        <end position="87"/>
    </location>
</feature>
<sequence length="125" mass="14389">MSFGGSNWCRPTSDLGHRSTDFNQNRSTSFPEHRSMTHSESVASCNAVWFMTHEEFVERHPHPPSPLCINIDRQTEPAVDRQRETTADRQPPVPIDRRVPLTFRVQMPKIDSMNQCTQTTTETFS</sequence>
<feature type="compositionally biased region" description="Polar residues" evidence="1">
    <location>
        <begin position="21"/>
        <end position="30"/>
    </location>
</feature>
<evidence type="ECO:0000313" key="2">
    <source>
        <dbReference type="EMBL" id="KAF3554784.1"/>
    </source>
</evidence>
<dbReference type="AlphaFoldDB" id="A0A8S9QPN7"/>
<feature type="region of interest" description="Disordered" evidence="1">
    <location>
        <begin position="75"/>
        <end position="106"/>
    </location>
</feature>
<proteinExistence type="predicted"/>
<protein>
    <submittedName>
        <fullName evidence="2">Uncharacterized protein</fullName>
    </submittedName>
</protein>
<comment type="caution">
    <text evidence="2">The sequence shown here is derived from an EMBL/GenBank/DDBJ whole genome shotgun (WGS) entry which is preliminary data.</text>
</comment>
<reference evidence="2" key="1">
    <citation type="submission" date="2019-12" db="EMBL/GenBank/DDBJ databases">
        <title>Genome sequencing and annotation of Brassica cretica.</title>
        <authorList>
            <person name="Studholme D.J."/>
            <person name="Sarris P."/>
        </authorList>
    </citation>
    <scope>NUCLEOTIDE SEQUENCE</scope>
    <source>
        <strain evidence="2">PFS-109/04</strain>
        <tissue evidence="2">Leaf</tissue>
    </source>
</reference>
<gene>
    <name evidence="2" type="ORF">F2Q69_00013874</name>
</gene>
<feature type="region of interest" description="Disordered" evidence="1">
    <location>
        <begin position="1"/>
        <end position="38"/>
    </location>
</feature>
<evidence type="ECO:0000313" key="3">
    <source>
        <dbReference type="Proteomes" id="UP000712600"/>
    </source>
</evidence>
<name>A0A8S9QPN7_BRACR</name>
<dbReference type="EMBL" id="QGKX02000996">
    <property type="protein sequence ID" value="KAF3554784.1"/>
    <property type="molecule type" value="Genomic_DNA"/>
</dbReference>